<dbReference type="PANTHER" id="PTHR34582:SF7">
    <property type="entry name" value="UPF0702 TRANSMEMBRANE PROTEIN YDFS"/>
    <property type="match status" value="1"/>
</dbReference>
<feature type="domain" description="YetF C-terminal" evidence="8">
    <location>
        <begin position="53"/>
        <end position="188"/>
    </location>
</feature>
<evidence type="ECO:0000256" key="7">
    <source>
        <dbReference type="SAM" id="Phobius"/>
    </source>
</evidence>
<comment type="similarity">
    <text evidence="2">Belongs to the UPF0702 family.</text>
</comment>
<dbReference type="OrthoDB" id="9778331at2"/>
<dbReference type="PANTHER" id="PTHR34582">
    <property type="entry name" value="UPF0702 TRANSMEMBRANE PROTEIN YCAP"/>
    <property type="match status" value="1"/>
</dbReference>
<comment type="subcellular location">
    <subcellularLocation>
        <location evidence="1">Cell membrane</location>
        <topology evidence="1">Multi-pass membrane protein</topology>
    </subcellularLocation>
</comment>
<evidence type="ECO:0000256" key="3">
    <source>
        <dbReference type="ARBA" id="ARBA00022475"/>
    </source>
</evidence>
<keyword evidence="6 7" id="KW-0472">Membrane</keyword>
<evidence type="ECO:0000256" key="6">
    <source>
        <dbReference type="ARBA" id="ARBA00023136"/>
    </source>
</evidence>
<protein>
    <submittedName>
        <fullName evidence="9">DUF421 domain-containing protein</fullName>
    </submittedName>
</protein>
<evidence type="ECO:0000259" key="8">
    <source>
        <dbReference type="Pfam" id="PF04239"/>
    </source>
</evidence>
<feature type="transmembrane region" description="Helical" evidence="7">
    <location>
        <begin position="6"/>
        <end position="24"/>
    </location>
</feature>
<dbReference type="GO" id="GO:0005886">
    <property type="term" value="C:plasma membrane"/>
    <property type="evidence" value="ECO:0007669"/>
    <property type="project" value="UniProtKB-SubCell"/>
</dbReference>
<dbReference type="InterPro" id="IPR007353">
    <property type="entry name" value="DUF421"/>
</dbReference>
<evidence type="ECO:0000313" key="9">
    <source>
        <dbReference type="EMBL" id="TDF95220.1"/>
    </source>
</evidence>
<dbReference type="Proteomes" id="UP000295636">
    <property type="component" value="Unassembled WGS sequence"/>
</dbReference>
<evidence type="ECO:0000256" key="5">
    <source>
        <dbReference type="ARBA" id="ARBA00022989"/>
    </source>
</evidence>
<dbReference type="Pfam" id="PF04239">
    <property type="entry name" value="DUF421"/>
    <property type="match status" value="1"/>
</dbReference>
<keyword evidence="3" id="KW-1003">Cell membrane</keyword>
<keyword evidence="4 7" id="KW-0812">Transmembrane</keyword>
<dbReference type="AlphaFoldDB" id="A0A4R5KL93"/>
<dbReference type="InterPro" id="IPR023090">
    <property type="entry name" value="UPF0702_alpha/beta_dom_sf"/>
</dbReference>
<comment type="caution">
    <text evidence="9">The sequence shown here is derived from an EMBL/GenBank/DDBJ whole genome shotgun (WGS) entry which is preliminary data.</text>
</comment>
<proteinExistence type="inferred from homology"/>
<reference evidence="9 10" key="1">
    <citation type="submission" date="2019-03" db="EMBL/GenBank/DDBJ databases">
        <title>This is whole genome sequence of Paenibacillus sp MS74 strain.</title>
        <authorList>
            <person name="Trinh H.N."/>
        </authorList>
    </citation>
    <scope>NUCLEOTIDE SEQUENCE [LARGE SCALE GENOMIC DNA]</scope>
    <source>
        <strain evidence="9 10">MS74</strain>
    </source>
</reference>
<dbReference type="EMBL" id="SMRT01000011">
    <property type="protein sequence ID" value="TDF95220.1"/>
    <property type="molecule type" value="Genomic_DNA"/>
</dbReference>
<accession>A0A4R5KL93</accession>
<evidence type="ECO:0000256" key="4">
    <source>
        <dbReference type="ARBA" id="ARBA00022692"/>
    </source>
</evidence>
<keyword evidence="10" id="KW-1185">Reference proteome</keyword>
<evidence type="ECO:0000256" key="1">
    <source>
        <dbReference type="ARBA" id="ARBA00004651"/>
    </source>
</evidence>
<name>A0A4R5KL93_9BACL</name>
<dbReference type="Gene3D" id="3.30.240.20">
    <property type="entry name" value="bsu07140 like domains"/>
    <property type="match status" value="2"/>
</dbReference>
<feature type="transmembrane region" description="Helical" evidence="7">
    <location>
        <begin position="33"/>
        <end position="52"/>
    </location>
</feature>
<sequence>MSHITFFNYVTGIAFGSIAAVIAIDKRIAVMDGLISLIVWALLTILIETFSLKFPKFRVAMDGEPTIVIKKGKIVEREMASMRLNMDDLSMLLREKNIFSLEEVDYAILEPHGKLSVLKKAEYEQITKSDMHLPVPPRAYLPTEIIVDGKVIDKNLKELNLNAEWLEEQLRKSGSGLSQLSHIFYAELQSDGTLYIDKREN</sequence>
<keyword evidence="5 7" id="KW-1133">Transmembrane helix</keyword>
<gene>
    <name evidence="9" type="ORF">E1757_21290</name>
</gene>
<evidence type="ECO:0000256" key="2">
    <source>
        <dbReference type="ARBA" id="ARBA00006448"/>
    </source>
</evidence>
<evidence type="ECO:0000313" key="10">
    <source>
        <dbReference type="Proteomes" id="UP000295636"/>
    </source>
</evidence>
<organism evidence="9 10">
    <name type="scientific">Paenibacillus piri</name>
    <dbReference type="NCBI Taxonomy" id="2547395"/>
    <lineage>
        <taxon>Bacteria</taxon>
        <taxon>Bacillati</taxon>
        <taxon>Bacillota</taxon>
        <taxon>Bacilli</taxon>
        <taxon>Bacillales</taxon>
        <taxon>Paenibacillaceae</taxon>
        <taxon>Paenibacillus</taxon>
    </lineage>
</organism>